<dbReference type="EMBL" id="SGJP01000012">
    <property type="protein sequence ID" value="NFA60196.1"/>
    <property type="molecule type" value="Genomic_DNA"/>
</dbReference>
<sequence>MKENEYLRILSKNISNKKMRKEICMEMKDHITDQKEAYIKMGYSNEDAEKAAVKDMGDPKTAGMMLDSVHPPTIDWIQIIALILITLSLQVLKHMSELAGSNFAAIAPIDIIRILGIILLVYGVIWIRIEKYSDLPFFYGKSQHGGSNANGVFVCSLGIVMISHSLLQTIILICIFATIIAVERAIIESKRIKKEQKFLYQQGVASENFNYKGKGLFENTVQRVYSKNESIKKGDPIMIMSLDGFNLIVKKTKS</sequence>
<reference evidence="2 3" key="1">
    <citation type="submission" date="2019-02" db="EMBL/GenBank/DDBJ databases">
        <title>Genome sequencing of Clostridium botulinum clinical isolates.</title>
        <authorList>
            <person name="Brunt J."/>
            <person name="Van Vliet A.H.M."/>
            <person name="Stringer S.C."/>
            <person name="Grant K.A."/>
            <person name="Carter A.C."/>
            <person name="Peck M.W."/>
        </authorList>
    </citation>
    <scope>NUCLEOTIDE SEQUENCE [LARGE SCALE GENOMIC DNA]</scope>
    <source>
        <strain evidence="2 3">R1125/03</strain>
    </source>
</reference>
<evidence type="ECO:0008006" key="4">
    <source>
        <dbReference type="Google" id="ProtNLM"/>
    </source>
</evidence>
<accession>A0A6M0SXG8</accession>
<evidence type="ECO:0000313" key="2">
    <source>
        <dbReference type="EMBL" id="NFA60196.1"/>
    </source>
</evidence>
<keyword evidence="1" id="KW-1133">Transmembrane helix</keyword>
<comment type="caution">
    <text evidence="2">The sequence shown here is derived from an EMBL/GenBank/DDBJ whole genome shotgun (WGS) entry which is preliminary data.</text>
</comment>
<dbReference type="InterPro" id="IPR047928">
    <property type="entry name" value="Perm_prefix_1"/>
</dbReference>
<protein>
    <recommendedName>
        <fullName evidence="4">NfeD-like C-terminal domain-containing protein</fullName>
    </recommendedName>
</protein>
<dbReference type="AlphaFoldDB" id="A0A6M0SXG8"/>
<keyword evidence="1" id="KW-0472">Membrane</keyword>
<feature type="transmembrane region" description="Helical" evidence="1">
    <location>
        <begin position="74"/>
        <end position="92"/>
    </location>
</feature>
<keyword evidence="1" id="KW-0812">Transmembrane</keyword>
<name>A0A6M0SXG8_CLOBO</name>
<feature type="transmembrane region" description="Helical" evidence="1">
    <location>
        <begin position="149"/>
        <end position="182"/>
    </location>
</feature>
<evidence type="ECO:0000256" key="1">
    <source>
        <dbReference type="SAM" id="Phobius"/>
    </source>
</evidence>
<proteinExistence type="predicted"/>
<dbReference type="Proteomes" id="UP000473089">
    <property type="component" value="Unassembled WGS sequence"/>
</dbReference>
<evidence type="ECO:0000313" key="3">
    <source>
        <dbReference type="Proteomes" id="UP000473089"/>
    </source>
</evidence>
<dbReference type="NCBIfam" id="NF038403">
    <property type="entry name" value="perm_prefix_1"/>
    <property type="match status" value="1"/>
</dbReference>
<gene>
    <name evidence="2" type="ORF">EXM42_07270</name>
</gene>
<feature type="transmembrane region" description="Helical" evidence="1">
    <location>
        <begin position="104"/>
        <end position="129"/>
    </location>
</feature>
<organism evidence="2 3">
    <name type="scientific">Clostridium botulinum</name>
    <dbReference type="NCBI Taxonomy" id="1491"/>
    <lineage>
        <taxon>Bacteria</taxon>
        <taxon>Bacillati</taxon>
        <taxon>Bacillota</taxon>
        <taxon>Clostridia</taxon>
        <taxon>Eubacteriales</taxon>
        <taxon>Clostridiaceae</taxon>
        <taxon>Clostridium</taxon>
    </lineage>
</organism>